<evidence type="ECO:0000256" key="7">
    <source>
        <dbReference type="ARBA" id="ARBA00022989"/>
    </source>
</evidence>
<keyword evidence="17" id="KW-1185">Reference proteome</keyword>
<dbReference type="InterPro" id="IPR009386">
    <property type="entry name" value="ZapG-like"/>
</dbReference>
<keyword evidence="4" id="KW-0132">Cell division</keyword>
<evidence type="ECO:0000256" key="6">
    <source>
        <dbReference type="ARBA" id="ARBA00022960"/>
    </source>
</evidence>
<evidence type="ECO:0000256" key="8">
    <source>
        <dbReference type="ARBA" id="ARBA00023136"/>
    </source>
</evidence>
<dbReference type="GO" id="GO:0005886">
    <property type="term" value="C:plasma membrane"/>
    <property type="evidence" value="ECO:0007669"/>
    <property type="project" value="UniProtKB-SubCell"/>
</dbReference>
<dbReference type="Proteomes" id="UP000292423">
    <property type="component" value="Unassembled WGS sequence"/>
</dbReference>
<dbReference type="GO" id="GO:0051301">
    <property type="term" value="P:cell division"/>
    <property type="evidence" value="ECO:0007669"/>
    <property type="project" value="UniProtKB-KW"/>
</dbReference>
<dbReference type="AlphaFoldDB" id="A0A4Q7YE04"/>
<evidence type="ECO:0000256" key="12">
    <source>
        <dbReference type="ARBA" id="ARBA00035727"/>
    </source>
</evidence>
<comment type="subcellular location">
    <subcellularLocation>
        <location evidence="1">Cell inner membrane</location>
        <topology evidence="1">Single-pass membrane protein</topology>
    </subcellularLocation>
</comment>
<keyword evidence="7 15" id="KW-1133">Transmembrane helix</keyword>
<comment type="caution">
    <text evidence="16">The sequence shown here is derived from an EMBL/GenBank/DDBJ whole genome shotgun (WGS) entry which is preliminary data.</text>
</comment>
<evidence type="ECO:0000313" key="17">
    <source>
        <dbReference type="Proteomes" id="UP000292423"/>
    </source>
</evidence>
<keyword evidence="13" id="KW-0175">Coiled coil</keyword>
<keyword evidence="2" id="KW-1003">Cell membrane</keyword>
<proteinExistence type="inferred from homology"/>
<keyword evidence="6" id="KW-0133">Cell shape</keyword>
<evidence type="ECO:0000256" key="15">
    <source>
        <dbReference type="SAM" id="Phobius"/>
    </source>
</evidence>
<dbReference type="GO" id="GO:0008360">
    <property type="term" value="P:regulation of cell shape"/>
    <property type="evidence" value="ECO:0007669"/>
    <property type="project" value="UniProtKB-KW"/>
</dbReference>
<gene>
    <name evidence="16" type="ORF">EV700_3302</name>
</gene>
<feature type="coiled-coil region" evidence="13">
    <location>
        <begin position="23"/>
        <end position="50"/>
    </location>
</feature>
<evidence type="ECO:0000256" key="1">
    <source>
        <dbReference type="ARBA" id="ARBA00004377"/>
    </source>
</evidence>
<dbReference type="PANTHER" id="PTHR39579:SF1">
    <property type="entry name" value="INNER MEMBRANE PROTEIN YHCB"/>
    <property type="match status" value="1"/>
</dbReference>
<name>A0A4Q7YE04_9GAMM</name>
<evidence type="ECO:0000256" key="5">
    <source>
        <dbReference type="ARBA" id="ARBA00022692"/>
    </source>
</evidence>
<dbReference type="Pfam" id="PF06295">
    <property type="entry name" value="ZapG-like"/>
    <property type="match status" value="1"/>
</dbReference>
<keyword evidence="3" id="KW-0997">Cell inner membrane</keyword>
<evidence type="ECO:0000256" key="10">
    <source>
        <dbReference type="ARBA" id="ARBA00035657"/>
    </source>
</evidence>
<evidence type="ECO:0000313" key="16">
    <source>
        <dbReference type="EMBL" id="RZU35350.1"/>
    </source>
</evidence>
<evidence type="ECO:0000256" key="2">
    <source>
        <dbReference type="ARBA" id="ARBA00022475"/>
    </source>
</evidence>
<accession>A0A4Q7YE04</accession>
<comment type="similarity">
    <text evidence="10">Belongs to the ZapG family.</text>
</comment>
<keyword evidence="9" id="KW-0131">Cell cycle</keyword>
<sequence>MVWLAYVAVFALGFGLGYAFLFYRNNDNRVRELENHLTALQGKYESYQQAVTGHFAQSAQLVNNLTNAYRDVHEHLERGARDLCADNQRHTGANPANAFIALSAPQENFPHPAMLNDDKFLASVMPPRDYATKSPEDKGTLDEEFGLK</sequence>
<feature type="transmembrane region" description="Helical" evidence="15">
    <location>
        <begin position="6"/>
        <end position="23"/>
    </location>
</feature>
<keyword evidence="5 15" id="KW-0812">Transmembrane</keyword>
<feature type="compositionally biased region" description="Basic and acidic residues" evidence="14">
    <location>
        <begin position="130"/>
        <end position="148"/>
    </location>
</feature>
<reference evidence="16 17" key="1">
    <citation type="submission" date="2019-02" db="EMBL/GenBank/DDBJ databases">
        <title>Genomic Encyclopedia of Type Strains, Phase IV (KMG-IV): sequencing the most valuable type-strain genomes for metagenomic binning, comparative biology and taxonomic classification.</title>
        <authorList>
            <person name="Goeker M."/>
        </authorList>
    </citation>
    <scope>NUCLEOTIDE SEQUENCE [LARGE SCALE GENOMIC DNA]</scope>
    <source>
        <strain evidence="16 17">DSM 105135</strain>
    </source>
</reference>
<keyword evidence="8 15" id="KW-0472">Membrane</keyword>
<dbReference type="EMBL" id="SHKX01000018">
    <property type="protein sequence ID" value="RZU35350.1"/>
    <property type="molecule type" value="Genomic_DNA"/>
</dbReference>
<evidence type="ECO:0000256" key="9">
    <source>
        <dbReference type="ARBA" id="ARBA00023306"/>
    </source>
</evidence>
<evidence type="ECO:0000256" key="3">
    <source>
        <dbReference type="ARBA" id="ARBA00022519"/>
    </source>
</evidence>
<feature type="region of interest" description="Disordered" evidence="14">
    <location>
        <begin position="127"/>
        <end position="148"/>
    </location>
</feature>
<dbReference type="PANTHER" id="PTHR39579">
    <property type="entry name" value="INNER MEMBRANE PROTEIN YHCB"/>
    <property type="match status" value="1"/>
</dbReference>
<protein>
    <recommendedName>
        <fullName evidence="11">Z-ring associated protein G</fullName>
    </recommendedName>
    <alternativeName>
        <fullName evidence="12">Cell division protein ZapG</fullName>
    </alternativeName>
</protein>
<evidence type="ECO:0000256" key="13">
    <source>
        <dbReference type="SAM" id="Coils"/>
    </source>
</evidence>
<evidence type="ECO:0000256" key="14">
    <source>
        <dbReference type="SAM" id="MobiDB-lite"/>
    </source>
</evidence>
<evidence type="ECO:0000256" key="4">
    <source>
        <dbReference type="ARBA" id="ARBA00022618"/>
    </source>
</evidence>
<dbReference type="RefSeq" id="WP_165391532.1">
    <property type="nucleotide sequence ID" value="NZ_SHKX01000018.1"/>
</dbReference>
<organism evidence="16 17">
    <name type="scientific">Fluviicoccus keumensis</name>
    <dbReference type="NCBI Taxonomy" id="1435465"/>
    <lineage>
        <taxon>Bacteria</taxon>
        <taxon>Pseudomonadati</taxon>
        <taxon>Pseudomonadota</taxon>
        <taxon>Gammaproteobacteria</taxon>
        <taxon>Moraxellales</taxon>
        <taxon>Moraxellaceae</taxon>
        <taxon>Fluviicoccus</taxon>
    </lineage>
</organism>
<evidence type="ECO:0000256" key="11">
    <source>
        <dbReference type="ARBA" id="ARBA00035703"/>
    </source>
</evidence>